<sequence>MAFVNERYNILLSAIVKTQYDNSPEDASVEGNNLQSIKTLPTDVTIVGQSLSAADELPDIDDAIKFLDANRVNVIGTMDKHATLTAVVTLATTSAKLYCHSLKRLLDSVLNLRSSISYWESLKHSRWNQSYYVLQTLPIYIRHLVTTAASSRSITMNQLPQLGLQLYNRIISHPLQREIHRHMNILQHDQQVLASWLGGLADLPNKEELASLADIQRMASTLHCAASVMQAIDRTDEVDKQTAFDARLIAADDDSTDVETIVIKLMEVYQMLIHIDTKLPRLMARHGPPTRLVQDWPLAVAGLYTFNSIARHLTLSNYHLLVESSQDAINTLRAFGIDWIFQPLAGIYKTIRHREPQLAALGSKALETDMESLSRMVSDFAQDHSVLQDDIPKLVEQARLGDISIVLQRYEDAIRHPVRGAVTGGLVRSLLIQVQQAKVQLEVAMSALDKLLKSNELNFAFLAVIPSLLISYFVGSYINDLVNGRQLRSWKQTRTLLHRNLRNIERILNTADASNTHLRPEAQGMLLVHMTELRKLASSVPRRDGLRLSFVEDVRDVENGGFSITQRLRTVERMWRMYS</sequence>
<dbReference type="EMBL" id="QEAO01000009">
    <property type="protein sequence ID" value="TPX35318.1"/>
    <property type="molecule type" value="Genomic_DNA"/>
</dbReference>
<evidence type="ECO:0000256" key="5">
    <source>
        <dbReference type="ARBA" id="ARBA00023136"/>
    </source>
</evidence>
<dbReference type="InterPro" id="IPR013946">
    <property type="entry name" value="NCA2-like"/>
</dbReference>
<evidence type="ECO:0000313" key="7">
    <source>
        <dbReference type="EMBL" id="TPX35318.1"/>
    </source>
</evidence>
<accession>A0A507C7L4</accession>
<dbReference type="STRING" id="1806994.A0A507C7L4"/>
<dbReference type="PANTHER" id="PTHR28234:SF1">
    <property type="entry name" value="NUCLEAR CONTROL OF ATPASE PROTEIN 2"/>
    <property type="match status" value="1"/>
</dbReference>
<dbReference type="Proteomes" id="UP000319731">
    <property type="component" value="Unassembled WGS sequence"/>
</dbReference>
<dbReference type="GO" id="GO:0005741">
    <property type="term" value="C:mitochondrial outer membrane"/>
    <property type="evidence" value="ECO:0007669"/>
    <property type="project" value="TreeGrafter"/>
</dbReference>
<evidence type="ECO:0000256" key="2">
    <source>
        <dbReference type="ARBA" id="ARBA00022692"/>
    </source>
</evidence>
<organism evidence="7 8">
    <name type="scientific">Synchytrium microbalum</name>
    <dbReference type="NCBI Taxonomy" id="1806994"/>
    <lineage>
        <taxon>Eukaryota</taxon>
        <taxon>Fungi</taxon>
        <taxon>Fungi incertae sedis</taxon>
        <taxon>Chytridiomycota</taxon>
        <taxon>Chytridiomycota incertae sedis</taxon>
        <taxon>Chytridiomycetes</taxon>
        <taxon>Synchytriales</taxon>
        <taxon>Synchytriaceae</taxon>
        <taxon>Synchytrium</taxon>
    </lineage>
</organism>
<dbReference type="GeneID" id="42003424"/>
<dbReference type="RefSeq" id="XP_031025845.1">
    <property type="nucleotide sequence ID" value="XM_031168127.1"/>
</dbReference>
<feature type="transmembrane region" description="Helical" evidence="6">
    <location>
        <begin position="459"/>
        <end position="478"/>
    </location>
</feature>
<dbReference type="AlphaFoldDB" id="A0A507C7L4"/>
<evidence type="ECO:0000256" key="1">
    <source>
        <dbReference type="ARBA" id="ARBA00004225"/>
    </source>
</evidence>
<keyword evidence="4" id="KW-0496">Mitochondrion</keyword>
<gene>
    <name evidence="7" type="ORF">SmJEL517_g02199</name>
</gene>
<name>A0A507C7L4_9FUNG</name>
<keyword evidence="3 6" id="KW-1133">Transmembrane helix</keyword>
<evidence type="ECO:0008006" key="9">
    <source>
        <dbReference type="Google" id="ProtNLM"/>
    </source>
</evidence>
<dbReference type="OrthoDB" id="413313at2759"/>
<evidence type="ECO:0000256" key="4">
    <source>
        <dbReference type="ARBA" id="ARBA00023128"/>
    </source>
</evidence>
<proteinExistence type="predicted"/>
<evidence type="ECO:0000313" key="8">
    <source>
        <dbReference type="Proteomes" id="UP000319731"/>
    </source>
</evidence>
<comment type="subcellular location">
    <subcellularLocation>
        <location evidence="1">Mitochondrion membrane</location>
        <topology evidence="1">Multi-pass membrane protein</topology>
    </subcellularLocation>
</comment>
<keyword evidence="8" id="KW-1185">Reference proteome</keyword>
<dbReference type="PANTHER" id="PTHR28234">
    <property type="entry name" value="NUCLEAR CONTROL OF ATPASE PROTEIN 2"/>
    <property type="match status" value="1"/>
</dbReference>
<reference evidence="7 8" key="1">
    <citation type="journal article" date="2019" name="Sci. Rep.">
        <title>Comparative genomics of chytrid fungi reveal insights into the obligate biotrophic and pathogenic lifestyle of Synchytrium endobioticum.</title>
        <authorList>
            <person name="van de Vossenberg B.T.L.H."/>
            <person name="Warris S."/>
            <person name="Nguyen H.D.T."/>
            <person name="van Gent-Pelzer M.P.E."/>
            <person name="Joly D.L."/>
            <person name="van de Geest H.C."/>
            <person name="Bonants P.J.M."/>
            <person name="Smith D.S."/>
            <person name="Levesque C.A."/>
            <person name="van der Lee T.A.J."/>
        </authorList>
    </citation>
    <scope>NUCLEOTIDE SEQUENCE [LARGE SCALE GENOMIC DNA]</scope>
    <source>
        <strain evidence="7 8">JEL517</strain>
    </source>
</reference>
<protein>
    <recommendedName>
        <fullName evidence="9">Nuclear control of ATPase protein 2</fullName>
    </recommendedName>
</protein>
<evidence type="ECO:0000256" key="6">
    <source>
        <dbReference type="SAM" id="Phobius"/>
    </source>
</evidence>
<comment type="caution">
    <text evidence="7">The sequence shown here is derived from an EMBL/GenBank/DDBJ whole genome shotgun (WGS) entry which is preliminary data.</text>
</comment>
<keyword evidence="5 6" id="KW-0472">Membrane</keyword>
<evidence type="ECO:0000256" key="3">
    <source>
        <dbReference type="ARBA" id="ARBA00022989"/>
    </source>
</evidence>
<dbReference type="Pfam" id="PF08637">
    <property type="entry name" value="NCA2"/>
    <property type="match status" value="1"/>
</dbReference>
<keyword evidence="2 6" id="KW-0812">Transmembrane</keyword>